<dbReference type="GO" id="GO:0016020">
    <property type="term" value="C:membrane"/>
    <property type="evidence" value="ECO:0007669"/>
    <property type="project" value="InterPro"/>
</dbReference>
<dbReference type="PROSITE" id="PS51469">
    <property type="entry name" value="SUN"/>
    <property type="match status" value="1"/>
</dbReference>
<dbReference type="PANTHER" id="PTHR12953:SF0">
    <property type="entry name" value="SUN DOMAIN-CONTAINING OSSIFICATION FACTOR"/>
    <property type="match status" value="1"/>
</dbReference>
<evidence type="ECO:0000256" key="5">
    <source>
        <dbReference type="SAM" id="MobiDB-lite"/>
    </source>
</evidence>
<name>A0A0M0K2P4_9EUKA</name>
<protein>
    <submittedName>
        <fullName evidence="7">Galactose-binding protein</fullName>
    </submittedName>
</protein>
<proteinExistence type="predicted"/>
<sequence>MIAGALGVELEELLLDRGGTGLPRKLVYLEQIRCRLRASPVRLAPSLLPFLFVSRADRSGSGARLRHLAAGMWPRKGGAAGREHAARCRGMPTAVVYEQRAHALPWSASSDNAAAGRLADASLQTAAAAIDFELVYASAAAADGMLLPPPRTAAVVARGSALIAVAGAVPEDDALLAQPAEAVIVLPPAPHRLKVHPSNATGSILLRGTPGSSGEPRRGSKWRAGTSSHASFLQRLPRHCVLRAGGAGNGVVDASAGAGAATATGAAADASVVVSAGADAAAEEDDDLIPLEQWKENALKRLQSEAMSGGAAPVSSPSGAHDGADGGTAVLPYVRPKAPLKDRLNFLDDNVGAKVLASSDSMKGASNILNADRDRYMMTESQVKKKWVALSLIESMLLDTLVLANFEYYSCSPRRFQLLGSLEYPTKRWALLGDFEANDTRAEQSFEIPQPMYVRYLKLRFLTHYGAQHYWSVSAVRAYGQTVVDKYQADWERVQEAKNAVADATQLQLEAQKEAHAEGGEAVEAAE</sequence>
<dbReference type="InterPro" id="IPR012919">
    <property type="entry name" value="SUN_dom"/>
</dbReference>
<keyword evidence="4" id="KW-0472">Membrane</keyword>
<evidence type="ECO:0000256" key="2">
    <source>
        <dbReference type="ARBA" id="ARBA00022692"/>
    </source>
</evidence>
<keyword evidence="3" id="KW-1133">Transmembrane helix</keyword>
<keyword evidence="2" id="KW-0812">Transmembrane</keyword>
<dbReference type="Gene3D" id="2.60.120.260">
    <property type="entry name" value="Galactose-binding domain-like"/>
    <property type="match status" value="1"/>
</dbReference>
<dbReference type="PANTHER" id="PTHR12953">
    <property type="entry name" value="MEMBRANE PROTEIN CH1 RELATED"/>
    <property type="match status" value="1"/>
</dbReference>
<dbReference type="GO" id="GO:0034975">
    <property type="term" value="P:protein folding in endoplasmic reticulum"/>
    <property type="evidence" value="ECO:0007669"/>
    <property type="project" value="TreeGrafter"/>
</dbReference>
<reference evidence="8" key="1">
    <citation type="journal article" date="2015" name="PLoS Genet.">
        <title>Genome Sequence and Transcriptome Analyses of Chrysochromulina tobin: Metabolic Tools for Enhanced Algal Fitness in the Prominent Order Prymnesiales (Haptophyceae).</title>
        <authorList>
            <person name="Hovde B.T."/>
            <person name="Deodato C.R."/>
            <person name="Hunsperger H.M."/>
            <person name="Ryken S.A."/>
            <person name="Yost W."/>
            <person name="Jha R.K."/>
            <person name="Patterson J."/>
            <person name="Monnat R.J. Jr."/>
            <person name="Barlow S.B."/>
            <person name="Starkenburg S.R."/>
            <person name="Cattolico R.A."/>
        </authorList>
    </citation>
    <scope>NUCLEOTIDE SEQUENCE</scope>
    <source>
        <strain evidence="8">CCMP291</strain>
    </source>
</reference>
<evidence type="ECO:0000256" key="3">
    <source>
        <dbReference type="ARBA" id="ARBA00022989"/>
    </source>
</evidence>
<dbReference type="GO" id="GO:0005737">
    <property type="term" value="C:cytoplasm"/>
    <property type="evidence" value="ECO:0007669"/>
    <property type="project" value="TreeGrafter"/>
</dbReference>
<comment type="subcellular location">
    <subcellularLocation>
        <location evidence="1">Endomembrane system</location>
    </subcellularLocation>
</comment>
<keyword evidence="8" id="KW-1185">Reference proteome</keyword>
<gene>
    <name evidence="7" type="ORF">Ctob_013899</name>
</gene>
<feature type="domain" description="SUN" evidence="6">
    <location>
        <begin position="327"/>
        <end position="483"/>
    </location>
</feature>
<accession>A0A0M0K2P4</accession>
<dbReference type="EMBL" id="JWZX01001664">
    <property type="protein sequence ID" value="KOO32867.1"/>
    <property type="molecule type" value="Genomic_DNA"/>
</dbReference>
<evidence type="ECO:0000256" key="4">
    <source>
        <dbReference type="ARBA" id="ARBA00023136"/>
    </source>
</evidence>
<organism evidence="7 8">
    <name type="scientific">Chrysochromulina tobinii</name>
    <dbReference type="NCBI Taxonomy" id="1460289"/>
    <lineage>
        <taxon>Eukaryota</taxon>
        <taxon>Haptista</taxon>
        <taxon>Haptophyta</taxon>
        <taxon>Prymnesiophyceae</taxon>
        <taxon>Prymnesiales</taxon>
        <taxon>Chrysochromulinaceae</taxon>
        <taxon>Chrysochromulina</taxon>
    </lineage>
</organism>
<dbReference type="GO" id="GO:0012505">
    <property type="term" value="C:endomembrane system"/>
    <property type="evidence" value="ECO:0007669"/>
    <property type="project" value="UniProtKB-SubCell"/>
</dbReference>
<dbReference type="InterPro" id="IPR045120">
    <property type="entry name" value="Suco/Slp1-like"/>
</dbReference>
<dbReference type="Pfam" id="PF07738">
    <property type="entry name" value="Sad1_UNC"/>
    <property type="match status" value="1"/>
</dbReference>
<comment type="caution">
    <text evidence="7">The sequence shown here is derived from an EMBL/GenBank/DDBJ whole genome shotgun (WGS) entry which is preliminary data.</text>
</comment>
<evidence type="ECO:0000256" key="1">
    <source>
        <dbReference type="ARBA" id="ARBA00004308"/>
    </source>
</evidence>
<dbReference type="InterPro" id="IPR008979">
    <property type="entry name" value="Galactose-bd-like_sf"/>
</dbReference>
<evidence type="ECO:0000259" key="6">
    <source>
        <dbReference type="PROSITE" id="PS51469"/>
    </source>
</evidence>
<dbReference type="AlphaFoldDB" id="A0A0M0K2P4"/>
<evidence type="ECO:0000313" key="7">
    <source>
        <dbReference type="EMBL" id="KOO32867.1"/>
    </source>
</evidence>
<evidence type="ECO:0000313" key="8">
    <source>
        <dbReference type="Proteomes" id="UP000037460"/>
    </source>
</evidence>
<feature type="non-terminal residue" evidence="7">
    <location>
        <position position="527"/>
    </location>
</feature>
<dbReference type="Proteomes" id="UP000037460">
    <property type="component" value="Unassembled WGS sequence"/>
</dbReference>
<feature type="region of interest" description="Disordered" evidence="5">
    <location>
        <begin position="199"/>
        <end position="228"/>
    </location>
</feature>
<dbReference type="OrthoDB" id="266334at2759"/>
<dbReference type="SUPFAM" id="SSF49785">
    <property type="entry name" value="Galactose-binding domain-like"/>
    <property type="match status" value="1"/>
</dbReference>